<name>A0A1A6GD90_NEOLE</name>
<dbReference type="STRING" id="56216.A0A1A6GD90"/>
<evidence type="ECO:0000313" key="4">
    <source>
        <dbReference type="Proteomes" id="UP000092124"/>
    </source>
</evidence>
<evidence type="ECO:0000313" key="3">
    <source>
        <dbReference type="EMBL" id="OBS63730.1"/>
    </source>
</evidence>
<dbReference type="InterPro" id="IPR000906">
    <property type="entry name" value="ZU5_dom"/>
</dbReference>
<protein>
    <recommendedName>
        <fullName evidence="2">ZU5 domain-containing protein</fullName>
    </recommendedName>
</protein>
<dbReference type="EMBL" id="LZPO01098549">
    <property type="protein sequence ID" value="OBS63730.1"/>
    <property type="molecule type" value="Genomic_DNA"/>
</dbReference>
<proteinExistence type="predicted"/>
<dbReference type="Pfam" id="PF00791">
    <property type="entry name" value="ZU5"/>
    <property type="match status" value="1"/>
</dbReference>
<dbReference type="OrthoDB" id="5973910at2759"/>
<sequence>IENASDIALYSGLGAAVVAVAVLVIGVTLYRRSHSDYGVDVIDSSALTGGFQTFNFKTVRQGNSLLLNPAMQPDLTVSRTYSGPICLQDPLDKELMTESSLFNPLSDIKVKVQSSFMVSLGVSERAEYHGKRTEHRFDDADGVSLLIPHGAIPEENSWEIYMSINQGEPRWLGRMLLMLLVLVLVLLVLMLMLMLMLVLMLMLMLVLLVLVV</sequence>
<keyword evidence="1" id="KW-0812">Transmembrane</keyword>
<gene>
    <name evidence="3" type="ORF">A6R68_07731</name>
</gene>
<feature type="transmembrane region" description="Helical" evidence="1">
    <location>
        <begin position="12"/>
        <end position="30"/>
    </location>
</feature>
<feature type="transmembrane region" description="Helical" evidence="1">
    <location>
        <begin position="176"/>
        <end position="209"/>
    </location>
</feature>
<feature type="domain" description="ZU5" evidence="2">
    <location>
        <begin position="141"/>
        <end position="171"/>
    </location>
</feature>
<feature type="non-terminal residue" evidence="3">
    <location>
        <position position="212"/>
    </location>
</feature>
<accession>A0A1A6GD90</accession>
<keyword evidence="4" id="KW-1185">Reference proteome</keyword>
<reference evidence="3 4" key="1">
    <citation type="submission" date="2016-06" db="EMBL/GenBank/DDBJ databases">
        <title>The Draft Genome Sequence and Annotation of the Desert Woodrat Neotoma lepida.</title>
        <authorList>
            <person name="Campbell M."/>
            <person name="Oakeson K.F."/>
            <person name="Yandell M."/>
            <person name="Halpert J.R."/>
            <person name="Dearing D."/>
        </authorList>
    </citation>
    <scope>NUCLEOTIDE SEQUENCE [LARGE SCALE GENOMIC DNA]</scope>
    <source>
        <strain evidence="3">417</strain>
        <tissue evidence="3">Liver</tissue>
    </source>
</reference>
<dbReference type="AlphaFoldDB" id="A0A1A6GD90"/>
<organism evidence="3 4">
    <name type="scientific">Neotoma lepida</name>
    <name type="common">Desert woodrat</name>
    <dbReference type="NCBI Taxonomy" id="56216"/>
    <lineage>
        <taxon>Eukaryota</taxon>
        <taxon>Metazoa</taxon>
        <taxon>Chordata</taxon>
        <taxon>Craniata</taxon>
        <taxon>Vertebrata</taxon>
        <taxon>Euteleostomi</taxon>
        <taxon>Mammalia</taxon>
        <taxon>Eutheria</taxon>
        <taxon>Euarchontoglires</taxon>
        <taxon>Glires</taxon>
        <taxon>Rodentia</taxon>
        <taxon>Myomorpha</taxon>
        <taxon>Muroidea</taxon>
        <taxon>Cricetidae</taxon>
        <taxon>Neotominae</taxon>
        <taxon>Neotoma</taxon>
    </lineage>
</organism>
<feature type="non-terminal residue" evidence="3">
    <location>
        <position position="1"/>
    </location>
</feature>
<comment type="caution">
    <text evidence="3">The sequence shown here is derived from an EMBL/GenBank/DDBJ whole genome shotgun (WGS) entry which is preliminary data.</text>
</comment>
<dbReference type="Proteomes" id="UP000092124">
    <property type="component" value="Unassembled WGS sequence"/>
</dbReference>
<evidence type="ECO:0000256" key="1">
    <source>
        <dbReference type="SAM" id="Phobius"/>
    </source>
</evidence>
<keyword evidence="1" id="KW-0472">Membrane</keyword>
<keyword evidence="1" id="KW-1133">Transmembrane helix</keyword>
<evidence type="ECO:0000259" key="2">
    <source>
        <dbReference type="Pfam" id="PF00791"/>
    </source>
</evidence>